<dbReference type="EMBL" id="RSCE01000003">
    <property type="protein sequence ID" value="RSH84345.1"/>
    <property type="molecule type" value="Genomic_DNA"/>
</dbReference>
<feature type="compositionally biased region" description="Basic and acidic residues" evidence="1">
    <location>
        <begin position="63"/>
        <end position="72"/>
    </location>
</feature>
<dbReference type="GeneID" id="39590408"/>
<evidence type="ECO:0000256" key="2">
    <source>
        <dbReference type="SAM" id="SignalP"/>
    </source>
</evidence>
<name>A0A427Y027_9TREE</name>
<accession>A0A427Y027</accession>
<reference evidence="3 4" key="1">
    <citation type="submission" date="2018-11" db="EMBL/GenBank/DDBJ databases">
        <title>Genome sequence of Apiotrichum porosum DSM 27194.</title>
        <authorList>
            <person name="Aliyu H."/>
            <person name="Gorte O."/>
            <person name="Ochsenreither K."/>
        </authorList>
    </citation>
    <scope>NUCLEOTIDE SEQUENCE [LARGE SCALE GENOMIC DNA]</scope>
    <source>
        <strain evidence="3 4">DSM 27194</strain>
    </source>
</reference>
<feature type="signal peptide" evidence="2">
    <location>
        <begin position="1"/>
        <end position="19"/>
    </location>
</feature>
<sequence length="103" mass="11444">MVSLSLFLFNLLLLPHTDGIHLFAALLSAKESPNMSIPFQLLEQMTDDDESQDGPTPGSRLWDQPRPEDPWQRRVRRTAQTVTASAVAAWAVGWVTVALLKSS</sequence>
<dbReference type="Proteomes" id="UP000279236">
    <property type="component" value="Unassembled WGS sequence"/>
</dbReference>
<feature type="region of interest" description="Disordered" evidence="1">
    <location>
        <begin position="39"/>
        <end position="73"/>
    </location>
</feature>
<keyword evidence="4" id="KW-1185">Reference proteome</keyword>
<evidence type="ECO:0008006" key="5">
    <source>
        <dbReference type="Google" id="ProtNLM"/>
    </source>
</evidence>
<comment type="caution">
    <text evidence="3">The sequence shown here is derived from an EMBL/GenBank/DDBJ whole genome shotgun (WGS) entry which is preliminary data.</text>
</comment>
<proteinExistence type="predicted"/>
<organism evidence="3 4">
    <name type="scientific">Apiotrichum porosum</name>
    <dbReference type="NCBI Taxonomy" id="105984"/>
    <lineage>
        <taxon>Eukaryota</taxon>
        <taxon>Fungi</taxon>
        <taxon>Dikarya</taxon>
        <taxon>Basidiomycota</taxon>
        <taxon>Agaricomycotina</taxon>
        <taxon>Tremellomycetes</taxon>
        <taxon>Trichosporonales</taxon>
        <taxon>Trichosporonaceae</taxon>
        <taxon>Apiotrichum</taxon>
    </lineage>
</organism>
<evidence type="ECO:0000313" key="3">
    <source>
        <dbReference type="EMBL" id="RSH84345.1"/>
    </source>
</evidence>
<keyword evidence="2" id="KW-0732">Signal</keyword>
<gene>
    <name evidence="3" type="ORF">EHS24_005865</name>
</gene>
<dbReference type="AlphaFoldDB" id="A0A427Y027"/>
<protein>
    <recommendedName>
        <fullName evidence="5">Peptidase S54 rhomboid domain-containing protein</fullName>
    </recommendedName>
</protein>
<dbReference type="RefSeq" id="XP_028477793.1">
    <property type="nucleotide sequence ID" value="XM_028621341.1"/>
</dbReference>
<evidence type="ECO:0000313" key="4">
    <source>
        <dbReference type="Proteomes" id="UP000279236"/>
    </source>
</evidence>
<evidence type="ECO:0000256" key="1">
    <source>
        <dbReference type="SAM" id="MobiDB-lite"/>
    </source>
</evidence>
<feature type="chain" id="PRO_5019147724" description="Peptidase S54 rhomboid domain-containing protein" evidence="2">
    <location>
        <begin position="20"/>
        <end position="103"/>
    </location>
</feature>